<dbReference type="PANTHER" id="PTHR36310">
    <property type="entry name" value="CYCLIN-DEPENDENT PROTEIN KINASE INHIBITOR SMR11"/>
    <property type="match status" value="1"/>
</dbReference>
<dbReference type="InterPro" id="IPR038971">
    <property type="entry name" value="SMR11/SMR16"/>
</dbReference>
<dbReference type="EMBL" id="OX451739">
    <property type="protein sequence ID" value="CAI8606635.1"/>
    <property type="molecule type" value="Genomic_DNA"/>
</dbReference>
<evidence type="ECO:0000313" key="1">
    <source>
        <dbReference type="EMBL" id="CAI8606635.1"/>
    </source>
</evidence>
<dbReference type="AlphaFoldDB" id="A0AAV1A7Q3"/>
<proteinExistence type="predicted"/>
<gene>
    <name evidence="1" type="ORF">VFH_IV000280</name>
</gene>
<dbReference type="PANTHER" id="PTHR36310:SF1">
    <property type="entry name" value="CYCLIN-DEPENDENT PROTEIN KINASE INHIBITOR SMR11"/>
    <property type="match status" value="1"/>
</dbReference>
<keyword evidence="2" id="KW-1185">Reference proteome</keyword>
<accession>A0AAV1A7Q3</accession>
<protein>
    <submittedName>
        <fullName evidence="1">Uncharacterized protein</fullName>
    </submittedName>
</protein>
<evidence type="ECO:0000313" key="2">
    <source>
        <dbReference type="Proteomes" id="UP001157006"/>
    </source>
</evidence>
<organism evidence="1 2">
    <name type="scientific">Vicia faba</name>
    <name type="common">Broad bean</name>
    <name type="synonym">Faba vulgaris</name>
    <dbReference type="NCBI Taxonomy" id="3906"/>
    <lineage>
        <taxon>Eukaryota</taxon>
        <taxon>Viridiplantae</taxon>
        <taxon>Streptophyta</taxon>
        <taxon>Embryophyta</taxon>
        <taxon>Tracheophyta</taxon>
        <taxon>Spermatophyta</taxon>
        <taxon>Magnoliopsida</taxon>
        <taxon>eudicotyledons</taxon>
        <taxon>Gunneridae</taxon>
        <taxon>Pentapetalae</taxon>
        <taxon>rosids</taxon>
        <taxon>fabids</taxon>
        <taxon>Fabales</taxon>
        <taxon>Fabaceae</taxon>
        <taxon>Papilionoideae</taxon>
        <taxon>50 kb inversion clade</taxon>
        <taxon>NPAAA clade</taxon>
        <taxon>Hologalegina</taxon>
        <taxon>IRL clade</taxon>
        <taxon>Fabeae</taxon>
        <taxon>Vicia</taxon>
    </lineage>
</organism>
<reference evidence="1 2" key="1">
    <citation type="submission" date="2023-01" db="EMBL/GenBank/DDBJ databases">
        <authorList>
            <person name="Kreplak J."/>
        </authorList>
    </citation>
    <scope>NUCLEOTIDE SEQUENCE [LARGE SCALE GENOMIC DNA]</scope>
</reference>
<name>A0AAV1A7Q3_VICFA</name>
<dbReference type="Proteomes" id="UP001157006">
    <property type="component" value="Chromosome 4"/>
</dbReference>
<sequence length="208" mass="23866">MFQSKCRQYLEVELNIAKFLRLPSLLFILRLNSTQPDPNSPHMDSSSPNAEKKDCQVPVTPEVVKENADFELQSPLTLTLTVVRKQLNETTIHSGPKDVLLDSFADTRKNLNDSRSSVVRRLPFRADSPSDQDIFESLQENLFQFILSHQMEERVLTPMSELEQDDECKSPPPQLRFTGIPHTCPPAPRKLKHQPKLILMDLCKKLQF</sequence>